<dbReference type="InterPro" id="IPR019587">
    <property type="entry name" value="Polyketide_cyclase/dehydratase"/>
</dbReference>
<dbReference type="Proteomes" id="UP000654257">
    <property type="component" value="Unassembled WGS sequence"/>
</dbReference>
<gene>
    <name evidence="1" type="ORF">GCM10007304_31430</name>
</gene>
<proteinExistence type="predicted"/>
<evidence type="ECO:0000313" key="1">
    <source>
        <dbReference type="EMBL" id="GGG15103.1"/>
    </source>
</evidence>
<dbReference type="AlphaFoldDB" id="A0A917FZB8"/>
<comment type="caution">
    <text evidence="1">The sequence shown here is derived from an EMBL/GenBank/DDBJ whole genome shotgun (WGS) entry which is preliminary data.</text>
</comment>
<accession>A0A917FZB8</accession>
<sequence>MSSNTFLVERSTVVEATPETVHALIDNFHRWESWSPYEGVDPDLTKTFTGPEAGVGASYSWSGNRKAGAGTMTVTESVPGRTVVLDLHFTKPFTAQNVTTFSIEPQAGHTVLRWQMTGQQNAFFRLFGFLFSMDKLVGKDFEKGLASLKARAEEA</sequence>
<keyword evidence="2" id="KW-1185">Reference proteome</keyword>
<evidence type="ECO:0000313" key="2">
    <source>
        <dbReference type="Proteomes" id="UP000654257"/>
    </source>
</evidence>
<dbReference type="CDD" id="cd07818">
    <property type="entry name" value="SRPBCC_1"/>
    <property type="match status" value="1"/>
</dbReference>
<organism evidence="1 2">
    <name type="scientific">Rhodococcoides trifolii</name>
    <dbReference type="NCBI Taxonomy" id="908250"/>
    <lineage>
        <taxon>Bacteria</taxon>
        <taxon>Bacillati</taxon>
        <taxon>Actinomycetota</taxon>
        <taxon>Actinomycetes</taxon>
        <taxon>Mycobacteriales</taxon>
        <taxon>Nocardiaceae</taxon>
        <taxon>Rhodococcoides</taxon>
    </lineage>
</organism>
<dbReference type="Gene3D" id="3.30.530.20">
    <property type="match status" value="1"/>
</dbReference>
<name>A0A917FZB8_9NOCA</name>
<dbReference type="SUPFAM" id="SSF55961">
    <property type="entry name" value="Bet v1-like"/>
    <property type="match status" value="1"/>
</dbReference>
<reference evidence="1" key="2">
    <citation type="submission" date="2020-09" db="EMBL/GenBank/DDBJ databases">
        <authorList>
            <person name="Sun Q."/>
            <person name="Sedlacek I."/>
        </authorList>
    </citation>
    <scope>NUCLEOTIDE SEQUENCE</scope>
    <source>
        <strain evidence="1">CCM 7905</strain>
    </source>
</reference>
<dbReference type="EMBL" id="BMCU01000003">
    <property type="protein sequence ID" value="GGG15103.1"/>
    <property type="molecule type" value="Genomic_DNA"/>
</dbReference>
<dbReference type="Pfam" id="PF10604">
    <property type="entry name" value="Polyketide_cyc2"/>
    <property type="match status" value="1"/>
</dbReference>
<dbReference type="RefSeq" id="WP_188545769.1">
    <property type="nucleotide sequence ID" value="NZ_BMCU01000003.1"/>
</dbReference>
<dbReference type="InterPro" id="IPR023393">
    <property type="entry name" value="START-like_dom_sf"/>
</dbReference>
<protein>
    <submittedName>
        <fullName evidence="1">Potassium-transporting ATPase subunit F</fullName>
    </submittedName>
</protein>
<reference evidence="1" key="1">
    <citation type="journal article" date="2014" name="Int. J. Syst. Evol. Microbiol.">
        <title>Complete genome sequence of Corynebacterium casei LMG S-19264T (=DSM 44701T), isolated from a smear-ripened cheese.</title>
        <authorList>
            <consortium name="US DOE Joint Genome Institute (JGI-PGF)"/>
            <person name="Walter F."/>
            <person name="Albersmeier A."/>
            <person name="Kalinowski J."/>
            <person name="Ruckert C."/>
        </authorList>
    </citation>
    <scope>NUCLEOTIDE SEQUENCE</scope>
    <source>
        <strain evidence="1">CCM 7905</strain>
    </source>
</reference>